<evidence type="ECO:0000313" key="2">
    <source>
        <dbReference type="Proteomes" id="UP000799770"/>
    </source>
</evidence>
<protein>
    <submittedName>
        <fullName evidence="1">Uncharacterized protein</fullName>
    </submittedName>
</protein>
<organism evidence="1 2">
    <name type="scientific">Lophiotrema nucula</name>
    <dbReference type="NCBI Taxonomy" id="690887"/>
    <lineage>
        <taxon>Eukaryota</taxon>
        <taxon>Fungi</taxon>
        <taxon>Dikarya</taxon>
        <taxon>Ascomycota</taxon>
        <taxon>Pezizomycotina</taxon>
        <taxon>Dothideomycetes</taxon>
        <taxon>Pleosporomycetidae</taxon>
        <taxon>Pleosporales</taxon>
        <taxon>Lophiotremataceae</taxon>
        <taxon>Lophiotrema</taxon>
    </lineage>
</organism>
<keyword evidence="2" id="KW-1185">Reference proteome</keyword>
<dbReference type="OrthoDB" id="4500473at2759"/>
<accession>A0A6A5ZEP5</accession>
<proteinExistence type="predicted"/>
<dbReference type="EMBL" id="ML977318">
    <property type="protein sequence ID" value="KAF2117970.1"/>
    <property type="molecule type" value="Genomic_DNA"/>
</dbReference>
<evidence type="ECO:0000313" key="1">
    <source>
        <dbReference type="EMBL" id="KAF2117970.1"/>
    </source>
</evidence>
<reference evidence="1" key="1">
    <citation type="journal article" date="2020" name="Stud. Mycol.">
        <title>101 Dothideomycetes genomes: a test case for predicting lifestyles and emergence of pathogens.</title>
        <authorList>
            <person name="Haridas S."/>
            <person name="Albert R."/>
            <person name="Binder M."/>
            <person name="Bloem J."/>
            <person name="Labutti K."/>
            <person name="Salamov A."/>
            <person name="Andreopoulos B."/>
            <person name="Baker S."/>
            <person name="Barry K."/>
            <person name="Bills G."/>
            <person name="Bluhm B."/>
            <person name="Cannon C."/>
            <person name="Castanera R."/>
            <person name="Culley D."/>
            <person name="Daum C."/>
            <person name="Ezra D."/>
            <person name="Gonzalez J."/>
            <person name="Henrissat B."/>
            <person name="Kuo A."/>
            <person name="Liang C."/>
            <person name="Lipzen A."/>
            <person name="Lutzoni F."/>
            <person name="Magnuson J."/>
            <person name="Mondo S."/>
            <person name="Nolan M."/>
            <person name="Ohm R."/>
            <person name="Pangilinan J."/>
            <person name="Park H.-J."/>
            <person name="Ramirez L."/>
            <person name="Alfaro M."/>
            <person name="Sun H."/>
            <person name="Tritt A."/>
            <person name="Yoshinaga Y."/>
            <person name="Zwiers L.-H."/>
            <person name="Turgeon B."/>
            <person name="Goodwin S."/>
            <person name="Spatafora J."/>
            <person name="Crous P."/>
            <person name="Grigoriev I."/>
        </authorList>
    </citation>
    <scope>NUCLEOTIDE SEQUENCE</scope>
    <source>
        <strain evidence="1">CBS 627.86</strain>
    </source>
</reference>
<dbReference type="Proteomes" id="UP000799770">
    <property type="component" value="Unassembled WGS sequence"/>
</dbReference>
<dbReference type="AlphaFoldDB" id="A0A6A5ZEP5"/>
<name>A0A6A5ZEP5_9PLEO</name>
<sequence>MVIQSSSTSLKQTNGKEQPKMAYFFTPSTEYTSNVTILGNILANPTSPIETLNADQSYNFPAVRSVATYSKTDWKSELNTPNSLYVRYLETIAGPGVCASIRHNPRNAEEYGFRTLETLYLNPFEVSTYIEQSLGLDDSWASNKPLYIITELKIVRGGRLTSGSNNINAGGDYVFAYRVSQFRLKKSTDSATGFEVDVIDREDAVTGIYGEDELINVVDDDGDPAKVIMPLVYVM</sequence>
<gene>
    <name evidence="1" type="ORF">BDV96DRAFT_644303</name>
</gene>